<dbReference type="FunFam" id="3.30.50.10:FF:000032">
    <property type="entry name" value="Transcription factor GATA-3"/>
    <property type="match status" value="1"/>
</dbReference>
<feature type="compositionally biased region" description="Low complexity" evidence="12">
    <location>
        <begin position="72"/>
        <end position="82"/>
    </location>
</feature>
<dbReference type="PANTHER" id="PTHR10071">
    <property type="entry name" value="TRANSCRIPTION FACTOR GATA FAMILY MEMBER"/>
    <property type="match status" value="1"/>
</dbReference>
<gene>
    <name evidence="14" type="primary">GATA5</name>
</gene>
<keyword evidence="5" id="KW-0862">Zinc</keyword>
<feature type="domain" description="GATA-type" evidence="13">
    <location>
        <begin position="242"/>
        <end position="295"/>
    </location>
</feature>
<keyword evidence="9" id="KW-0804">Transcription</keyword>
<keyword evidence="10" id="KW-0539">Nucleus</keyword>
<dbReference type="Gene3D" id="3.30.50.10">
    <property type="entry name" value="Erythroid Transcription Factor GATA-1, subunit A"/>
    <property type="match status" value="2"/>
</dbReference>
<dbReference type="GO" id="GO:0045165">
    <property type="term" value="P:cell fate commitment"/>
    <property type="evidence" value="ECO:0007669"/>
    <property type="project" value="TreeGrafter"/>
</dbReference>
<evidence type="ECO:0000256" key="7">
    <source>
        <dbReference type="ARBA" id="ARBA00023125"/>
    </source>
</evidence>
<organism evidence="14 15">
    <name type="scientific">Bos indicus x Bos taurus</name>
    <name type="common">Hybrid cattle</name>
    <dbReference type="NCBI Taxonomy" id="30522"/>
    <lineage>
        <taxon>Eukaryota</taxon>
        <taxon>Metazoa</taxon>
        <taxon>Chordata</taxon>
        <taxon>Craniata</taxon>
        <taxon>Vertebrata</taxon>
        <taxon>Euteleostomi</taxon>
        <taxon>Mammalia</taxon>
        <taxon>Eutheria</taxon>
        <taxon>Laurasiatheria</taxon>
        <taxon>Artiodactyla</taxon>
        <taxon>Ruminantia</taxon>
        <taxon>Pecora</taxon>
        <taxon>Bovidae</taxon>
        <taxon>Bovinae</taxon>
        <taxon>Bos</taxon>
    </lineage>
</organism>
<dbReference type="AlphaFoldDB" id="A0A4W2GHC6"/>
<dbReference type="FunFam" id="3.30.50.10:FF:000001">
    <property type="entry name" value="GATA transcription factor (GATAd)"/>
    <property type="match status" value="1"/>
</dbReference>
<feature type="compositionally biased region" description="Low complexity" evidence="12">
    <location>
        <begin position="90"/>
        <end position="100"/>
    </location>
</feature>
<dbReference type="SUPFAM" id="SSF57716">
    <property type="entry name" value="Glucocorticoid receptor-like (DNA-binding domain)"/>
    <property type="match status" value="2"/>
</dbReference>
<dbReference type="Proteomes" id="UP000429181">
    <property type="component" value="Chromosome 13"/>
</dbReference>
<dbReference type="InterPro" id="IPR039355">
    <property type="entry name" value="Transcription_factor_GATA"/>
</dbReference>
<evidence type="ECO:0000256" key="8">
    <source>
        <dbReference type="ARBA" id="ARBA00023159"/>
    </source>
</evidence>
<evidence type="ECO:0000313" key="15">
    <source>
        <dbReference type="Proteomes" id="UP000429181"/>
    </source>
</evidence>
<feature type="compositionally biased region" description="Gly residues" evidence="12">
    <location>
        <begin position="309"/>
        <end position="318"/>
    </location>
</feature>
<evidence type="ECO:0000256" key="1">
    <source>
        <dbReference type="ARBA" id="ARBA00004123"/>
    </source>
</evidence>
<evidence type="ECO:0000256" key="11">
    <source>
        <dbReference type="PROSITE-ProRule" id="PRU00094"/>
    </source>
</evidence>
<dbReference type="GO" id="GO:0000122">
    <property type="term" value="P:negative regulation of transcription by RNA polymerase II"/>
    <property type="evidence" value="ECO:0007669"/>
    <property type="project" value="TreeGrafter"/>
</dbReference>
<dbReference type="InterPro" id="IPR000679">
    <property type="entry name" value="Znf_GATA"/>
</dbReference>
<dbReference type="PANTHER" id="PTHR10071:SF289">
    <property type="entry name" value="TRANSCRIPTION FACTOR GATA-5"/>
    <property type="match status" value="1"/>
</dbReference>
<dbReference type="GeneTree" id="ENSGT00940000160139"/>
<evidence type="ECO:0000256" key="3">
    <source>
        <dbReference type="ARBA" id="ARBA00022737"/>
    </source>
</evidence>
<keyword evidence="2" id="KW-0479">Metal-binding</keyword>
<evidence type="ECO:0000256" key="4">
    <source>
        <dbReference type="ARBA" id="ARBA00022771"/>
    </source>
</evidence>
<dbReference type="InterPro" id="IPR013088">
    <property type="entry name" value="Znf_NHR/GATA"/>
</dbReference>
<reference evidence="14 15" key="1">
    <citation type="submission" date="2018-11" db="EMBL/GenBank/DDBJ databases">
        <title>Haplotype-resolved cattle genomes.</title>
        <authorList>
            <person name="Low W.Y."/>
            <person name="Tearle R."/>
            <person name="Bickhart D.M."/>
            <person name="Rosen B.D."/>
            <person name="Koren S."/>
            <person name="Rhie A."/>
            <person name="Hiendleder S."/>
            <person name="Phillippy A.M."/>
            <person name="Smith T.P.L."/>
            <person name="Williams J.L."/>
        </authorList>
    </citation>
    <scope>NUCLEOTIDE SEQUENCE [LARGE SCALE GENOMIC DNA]</scope>
</reference>
<evidence type="ECO:0000256" key="12">
    <source>
        <dbReference type="SAM" id="MobiDB-lite"/>
    </source>
</evidence>
<dbReference type="Ensembl" id="ENSBIXT00005048737.1">
    <property type="protein sequence ID" value="ENSBIXP00005017435.1"/>
    <property type="gene ID" value="ENSBIXG00005006262.1"/>
</dbReference>
<keyword evidence="7" id="KW-0238">DNA-binding</keyword>
<keyword evidence="6" id="KW-0805">Transcription regulation</keyword>
<evidence type="ECO:0000256" key="6">
    <source>
        <dbReference type="ARBA" id="ARBA00023015"/>
    </source>
</evidence>
<dbReference type="InterPro" id="IPR008013">
    <property type="entry name" value="GATA_N"/>
</dbReference>
<dbReference type="PROSITE" id="PS00344">
    <property type="entry name" value="GATA_ZN_FINGER_1"/>
    <property type="match status" value="2"/>
</dbReference>
<dbReference type="GO" id="GO:0000981">
    <property type="term" value="F:DNA-binding transcription factor activity, RNA polymerase II-specific"/>
    <property type="evidence" value="ECO:0007669"/>
    <property type="project" value="TreeGrafter"/>
</dbReference>
<dbReference type="Pfam" id="PF05349">
    <property type="entry name" value="GATA-N"/>
    <property type="match status" value="1"/>
</dbReference>
<keyword evidence="4 11" id="KW-0863">Zinc-finger</keyword>
<keyword evidence="3" id="KW-0677">Repeat</keyword>
<dbReference type="SMART" id="SM00401">
    <property type="entry name" value="ZnF_GATA"/>
    <property type="match status" value="2"/>
</dbReference>
<dbReference type="GO" id="GO:0000978">
    <property type="term" value="F:RNA polymerase II cis-regulatory region sequence-specific DNA binding"/>
    <property type="evidence" value="ECO:0007669"/>
    <property type="project" value="TreeGrafter"/>
</dbReference>
<feature type="region of interest" description="Disordered" evidence="12">
    <location>
        <begin position="72"/>
        <end position="111"/>
    </location>
</feature>
<accession>A0A4W2GHC6</accession>
<dbReference type="Pfam" id="PF00320">
    <property type="entry name" value="GATA"/>
    <property type="match status" value="2"/>
</dbReference>
<dbReference type="PROSITE" id="PS50114">
    <property type="entry name" value="GATA_ZN_FINGER_2"/>
    <property type="match status" value="2"/>
</dbReference>
<sequence length="394" mass="41369">MYQSLALAPSPGQTAYADSGAFLHTPGAGSPVFVPPARVPSMLPYLPACEPGPQAPAITAHPGWAQAAAADSSAFGSGSPHAPAAPPPGTTAFPFAHSSPGPGGGTGTRDNGAFQGAMLAREQYPAALGRPVSSSYPTAYPAYMSAEVAPSWTSGPLDGSVLHSLQGLPAGLPGRRAPFAAELLEEFPGEGRECVNCGALSTPLWRRDGTGHYLCNACGLYHKMNGVNRPLVRPQKRLSSSRRAGLCCTNCHTTTTTLWRRNVDGEPVCNACGLYMKLHGVPRPLAMKKESIQTRKRKPKNIAKTKGSSGAGSRAGGGLPWGPRFPVESLWVPHIPPVEIHMFGASIIFLKYKSLPLPWLGKGLGWPEFMAWGRGSGGGGHPHPHSMLPNLQCL</sequence>
<evidence type="ECO:0000256" key="10">
    <source>
        <dbReference type="ARBA" id="ARBA00023242"/>
    </source>
</evidence>
<evidence type="ECO:0000256" key="2">
    <source>
        <dbReference type="ARBA" id="ARBA00022723"/>
    </source>
</evidence>
<feature type="compositionally biased region" description="Basic residues" evidence="12">
    <location>
        <begin position="294"/>
        <end position="303"/>
    </location>
</feature>
<dbReference type="GO" id="GO:0045944">
    <property type="term" value="P:positive regulation of transcription by RNA polymerase II"/>
    <property type="evidence" value="ECO:0007669"/>
    <property type="project" value="TreeGrafter"/>
</dbReference>
<comment type="subcellular location">
    <subcellularLocation>
        <location evidence="1">Nucleus</location>
    </subcellularLocation>
</comment>
<dbReference type="GO" id="GO:0008270">
    <property type="term" value="F:zinc ion binding"/>
    <property type="evidence" value="ECO:0007669"/>
    <property type="project" value="UniProtKB-KW"/>
</dbReference>
<name>A0A4W2GHC6_BOBOX</name>
<dbReference type="PRINTS" id="PR00619">
    <property type="entry name" value="GATAZNFINGER"/>
</dbReference>
<feature type="domain" description="GATA-type" evidence="13">
    <location>
        <begin position="188"/>
        <end position="242"/>
    </location>
</feature>
<evidence type="ECO:0000313" key="14">
    <source>
        <dbReference type="Ensembl" id="ENSBIXP00005017435.1"/>
    </source>
</evidence>
<dbReference type="GO" id="GO:0005634">
    <property type="term" value="C:nucleus"/>
    <property type="evidence" value="ECO:0007669"/>
    <property type="project" value="UniProtKB-SubCell"/>
</dbReference>
<protein>
    <submittedName>
        <fullName evidence="14">GATA binding protein 5</fullName>
    </submittedName>
</protein>
<evidence type="ECO:0000256" key="9">
    <source>
        <dbReference type="ARBA" id="ARBA00023163"/>
    </source>
</evidence>
<proteinExistence type="predicted"/>
<evidence type="ECO:0000259" key="13">
    <source>
        <dbReference type="PROSITE" id="PS50114"/>
    </source>
</evidence>
<evidence type="ECO:0000256" key="5">
    <source>
        <dbReference type="ARBA" id="ARBA00022833"/>
    </source>
</evidence>
<dbReference type="GO" id="GO:0048738">
    <property type="term" value="P:cardiac muscle tissue development"/>
    <property type="evidence" value="ECO:0007669"/>
    <property type="project" value="TreeGrafter"/>
</dbReference>
<keyword evidence="8" id="KW-0010">Activator</keyword>
<reference evidence="14" key="2">
    <citation type="submission" date="2025-08" db="UniProtKB">
        <authorList>
            <consortium name="Ensembl"/>
        </authorList>
    </citation>
    <scope>IDENTIFICATION</scope>
</reference>
<dbReference type="CDD" id="cd00202">
    <property type="entry name" value="ZnF_GATA"/>
    <property type="match status" value="2"/>
</dbReference>
<feature type="region of interest" description="Disordered" evidence="12">
    <location>
        <begin position="290"/>
        <end position="318"/>
    </location>
</feature>